<dbReference type="EnsemblMetazoa" id="SCAU005512-RD">
    <property type="protein sequence ID" value="SCAU005512-PD"/>
    <property type="gene ID" value="SCAU005512"/>
</dbReference>
<dbReference type="KEGG" id="scac:106093595"/>
<feature type="region of interest" description="Disordered" evidence="4">
    <location>
        <begin position="99"/>
        <end position="129"/>
    </location>
</feature>
<protein>
    <submittedName>
        <fullName evidence="5">Uncharacterized protein</fullName>
    </submittedName>
</protein>
<feature type="compositionally biased region" description="Low complexity" evidence="4">
    <location>
        <begin position="496"/>
        <end position="512"/>
    </location>
</feature>
<feature type="compositionally biased region" description="Polar residues" evidence="4">
    <location>
        <begin position="674"/>
        <end position="692"/>
    </location>
</feature>
<keyword evidence="3" id="KW-0413">Isomerase</keyword>
<dbReference type="CDD" id="cd06558">
    <property type="entry name" value="crotonase-like"/>
    <property type="match status" value="1"/>
</dbReference>
<dbReference type="PANTHER" id="PTHR43684:SF1">
    <property type="entry name" value="ENOYL-COA DELTA ISOMERASE 2"/>
    <property type="match status" value="1"/>
</dbReference>
<feature type="compositionally biased region" description="Polar residues" evidence="4">
    <location>
        <begin position="469"/>
        <end position="481"/>
    </location>
</feature>
<accession>A0A1I8P7F0</accession>
<dbReference type="SUPFAM" id="SSF52096">
    <property type="entry name" value="ClpP/crotonase"/>
    <property type="match status" value="1"/>
</dbReference>
<organism evidence="5 6">
    <name type="scientific">Stomoxys calcitrans</name>
    <name type="common">Stable fly</name>
    <name type="synonym">Conops calcitrans</name>
    <dbReference type="NCBI Taxonomy" id="35570"/>
    <lineage>
        <taxon>Eukaryota</taxon>
        <taxon>Metazoa</taxon>
        <taxon>Ecdysozoa</taxon>
        <taxon>Arthropoda</taxon>
        <taxon>Hexapoda</taxon>
        <taxon>Insecta</taxon>
        <taxon>Pterygota</taxon>
        <taxon>Neoptera</taxon>
        <taxon>Endopterygota</taxon>
        <taxon>Diptera</taxon>
        <taxon>Brachycera</taxon>
        <taxon>Muscomorpha</taxon>
        <taxon>Muscoidea</taxon>
        <taxon>Muscidae</taxon>
        <taxon>Stomoxys</taxon>
    </lineage>
</organism>
<evidence type="ECO:0000256" key="4">
    <source>
        <dbReference type="SAM" id="MobiDB-lite"/>
    </source>
</evidence>
<dbReference type="AlphaFoldDB" id="A0A1I8P7F0"/>
<gene>
    <name evidence="5" type="primary">106093595</name>
</gene>
<sequence>MSSMNDDKTCSGEDADAIVVATGRQMKPDSTDISKIPSPDLKDASDAPRIIGNQLLVRPPTTNSVEHLDDLLSLEQEIAKMHNVDEHLEESAHCNVVATKNASGNDSGNKAASTHSTDGKTSSNAIKDSTEKSEINYEVKMDAIAMGETALEHEDLIAVLKGLDGHNDGGDVEMELEGVTIEGEGEYQIMEVIDDDYSTPEPEPLPMLNAKSSVSGAKKSFGAAVLSTEEERAVALEQMEGLKVKQKPRRRKQDIKPIQQVDPVLDLVSSLEAEWTDNDDDGNSSSNTTKKDAPVPVQLVEAKTNVPQITSVVVIPPNTKQSGECFVLSSSGADSNSNASFKEEESKDVVTKVSPLEGVTITKTDEDSHVMSSHSGFRRTRIIKRKIIWDPDAPETTFSYAKLVSSSKTKIKTEPSIPSTTITKGSTTIRPIKREAPTSAVKKTQPRPITPKEKKTEAVATNHPLAKTSLANQKQPQEINNKTTKKDDESETKLLSDSASSSSSPITDNSPTNKRRSGTPVSNGPGGAKKKKVSEIDRLMGDEGAVNMLNSLEKLGATETKSARPMMRSRAATICEKPPRKETSSPVKISPPAISSQTPKSGKRSGKPRASSSWDYVYKQKQQNIDDSMIIRRRSNSSYSSNASLNRLSLDGVTTPNGANTSAKSSESKSATTPENVATKSSSRGTDETPTSHLHGKGAGAGSKNSPKSFEFAKPENKKAQRRTKSPAAAAGTLANDLKKPAPVANKRNVRSPNMLTDEKSDGGMTLKIPPSASATTVLGKDKLHTSDVMVKKSAKVAQIIFNTNKAKLSFTFTTQMLNKLSDILNKLAADPDTHVTVILTNDAHFCQGIDLTEITVGSTDKRKNAVKHLTTAVRNYLKILASYPKPLIAGVNGHVMNLGVMQLAFFDVVVAGDKCTYETQYNRMGQLPEGYGVWNQLNKIRGSFKTKLFWLSEKIQSTEAALAGLVNKLTVGNKVNDEAINVAKKIASLSPVSFRSMKKTLSESYLEVIDASFDEEFNTIADQWTSNEFLDNIRKYVEQGHF</sequence>
<dbReference type="EnsemblMetazoa" id="SCAU005512-RA">
    <property type="protein sequence ID" value="SCAU005512-PA"/>
    <property type="gene ID" value="SCAU005512"/>
</dbReference>
<dbReference type="EnsemblMetazoa" id="SCAU005512-RC">
    <property type="protein sequence ID" value="SCAU005512-PC"/>
    <property type="gene ID" value="SCAU005512"/>
</dbReference>
<dbReference type="GO" id="GO:0004165">
    <property type="term" value="F:delta(3)-delta(2)-enoyl-CoA isomerase activity"/>
    <property type="evidence" value="ECO:0007669"/>
    <property type="project" value="UniProtKB-ARBA"/>
</dbReference>
<dbReference type="Gene3D" id="3.90.226.10">
    <property type="entry name" value="2-enoyl-CoA Hydratase, Chain A, domain 1"/>
    <property type="match status" value="1"/>
</dbReference>
<name>A0A1I8P7F0_STOCA</name>
<feature type="compositionally biased region" description="Polar residues" evidence="4">
    <location>
        <begin position="99"/>
        <end position="127"/>
    </location>
</feature>
<dbReference type="GO" id="GO:0005777">
    <property type="term" value="C:peroxisome"/>
    <property type="evidence" value="ECO:0007669"/>
    <property type="project" value="UniProtKB-SubCell"/>
</dbReference>
<feature type="compositionally biased region" description="Low complexity" evidence="4">
    <location>
        <begin position="661"/>
        <end position="673"/>
    </location>
</feature>
<evidence type="ECO:0000256" key="3">
    <source>
        <dbReference type="ARBA" id="ARBA00023235"/>
    </source>
</evidence>
<feature type="compositionally biased region" description="Basic and acidic residues" evidence="4">
    <location>
        <begin position="484"/>
        <end position="494"/>
    </location>
</feature>
<feature type="region of interest" description="Disordered" evidence="4">
    <location>
        <begin position="648"/>
        <end position="764"/>
    </location>
</feature>
<keyword evidence="2" id="KW-0576">Peroxisome</keyword>
<feature type="region of interest" description="Disordered" evidence="4">
    <location>
        <begin position="557"/>
        <end position="632"/>
    </location>
</feature>
<dbReference type="OrthoDB" id="6357915at2759"/>
<dbReference type="VEuPathDB" id="VectorBase:SCAU005512"/>
<dbReference type="STRING" id="35570.A0A1I8P7F0"/>
<dbReference type="InterPro" id="IPR029045">
    <property type="entry name" value="ClpP/crotonase-like_dom_sf"/>
</dbReference>
<reference evidence="6" key="1">
    <citation type="submission" date="2015-05" db="EMBL/GenBank/DDBJ databases">
        <authorList>
            <person name="Wilson R.K."/>
            <person name="Warren W.C."/>
            <person name="Olafson P."/>
        </authorList>
    </citation>
    <scope>NUCLEOTIDE SEQUENCE [LARGE SCALE GENOMIC DNA]</scope>
    <source>
        <strain evidence="6">USDA</strain>
    </source>
</reference>
<feature type="region of interest" description="Disordered" evidence="4">
    <location>
        <begin position="22"/>
        <end position="46"/>
    </location>
</feature>
<reference evidence="5" key="2">
    <citation type="submission" date="2020-05" db="UniProtKB">
        <authorList>
            <consortium name="EnsemblMetazoa"/>
        </authorList>
    </citation>
    <scope>IDENTIFICATION</scope>
    <source>
        <strain evidence="5">USDA</strain>
    </source>
</reference>
<evidence type="ECO:0000256" key="2">
    <source>
        <dbReference type="ARBA" id="ARBA00023140"/>
    </source>
</evidence>
<keyword evidence="6" id="KW-1185">Reference proteome</keyword>
<dbReference type="Proteomes" id="UP000095300">
    <property type="component" value="Unassembled WGS sequence"/>
</dbReference>
<dbReference type="Pfam" id="PF00378">
    <property type="entry name" value="ECH_1"/>
    <property type="match status" value="1"/>
</dbReference>
<dbReference type="InterPro" id="IPR051053">
    <property type="entry name" value="ECH/Chromodomain_protein"/>
</dbReference>
<dbReference type="EnsemblMetazoa" id="SCAU005512-RB">
    <property type="protein sequence ID" value="SCAU005512-PB"/>
    <property type="gene ID" value="SCAU005512"/>
</dbReference>
<feature type="region of interest" description="Disordered" evidence="4">
    <location>
        <begin position="275"/>
        <end position="296"/>
    </location>
</feature>
<feature type="compositionally biased region" description="Polar residues" evidence="4">
    <location>
        <begin position="416"/>
        <end position="429"/>
    </location>
</feature>
<dbReference type="PANTHER" id="PTHR43684">
    <property type="match status" value="1"/>
</dbReference>
<proteinExistence type="predicted"/>
<dbReference type="InterPro" id="IPR001753">
    <property type="entry name" value="Enoyl-CoA_hydra/iso"/>
</dbReference>
<feature type="region of interest" description="Disordered" evidence="4">
    <location>
        <begin position="413"/>
        <end position="532"/>
    </location>
</feature>
<comment type="subcellular location">
    <subcellularLocation>
        <location evidence="1">Peroxisome</location>
    </subcellularLocation>
</comment>
<evidence type="ECO:0000313" key="6">
    <source>
        <dbReference type="Proteomes" id="UP000095300"/>
    </source>
</evidence>
<evidence type="ECO:0000313" key="5">
    <source>
        <dbReference type="EnsemblMetazoa" id="SCAU005512-PB"/>
    </source>
</evidence>
<evidence type="ECO:0000256" key="1">
    <source>
        <dbReference type="ARBA" id="ARBA00004275"/>
    </source>
</evidence>